<keyword evidence="1" id="KW-0472">Membrane</keyword>
<feature type="transmembrane region" description="Helical" evidence="1">
    <location>
        <begin position="103"/>
        <end position="130"/>
    </location>
</feature>
<feature type="transmembrane region" description="Helical" evidence="1">
    <location>
        <begin position="182"/>
        <end position="204"/>
    </location>
</feature>
<sequence>MITMKKRLNILCILIFITLGASLYTKGYIFGMGIHAGISIAKERRDIPEQSKEAVFAGDLRIVDLIPSTAVWKPDSIINAKSGESLPVLHTQMAVRVGKGISYPYVIVNACCSLIGIASGIAALIFFILLILDINRSQIFEWKNVRRLRWLGGLLIVSFACYLIPQIANYRDLKEILALDKYIITPYAIELTDLLLGLACLVVAESFSIGLKIKEEQELTI</sequence>
<dbReference type="InterPro" id="IPR021354">
    <property type="entry name" value="DUF2975"/>
</dbReference>
<feature type="transmembrane region" description="Helical" evidence="1">
    <location>
        <begin position="150"/>
        <end position="170"/>
    </location>
</feature>
<organism evidence="2 3">
    <name type="scientific">Bacteroides pyogenes JCM 6292</name>
    <dbReference type="NCBI Taxonomy" id="1235809"/>
    <lineage>
        <taxon>Bacteria</taxon>
        <taxon>Pseudomonadati</taxon>
        <taxon>Bacteroidota</taxon>
        <taxon>Bacteroidia</taxon>
        <taxon>Bacteroidales</taxon>
        <taxon>Bacteroidaceae</taxon>
        <taxon>Bacteroides</taxon>
    </lineage>
</organism>
<evidence type="ECO:0000313" key="2">
    <source>
        <dbReference type="EMBL" id="GAE15373.1"/>
    </source>
</evidence>
<proteinExistence type="predicted"/>
<keyword evidence="1" id="KW-1133">Transmembrane helix</keyword>
<gene>
    <name evidence="2" type="ORF">JCM6292_1638</name>
</gene>
<name>W4P7I2_9BACE</name>
<evidence type="ECO:0000313" key="3">
    <source>
        <dbReference type="Proteomes" id="UP000018861"/>
    </source>
</evidence>
<keyword evidence="1" id="KW-0812">Transmembrane</keyword>
<evidence type="ECO:0008006" key="4">
    <source>
        <dbReference type="Google" id="ProtNLM"/>
    </source>
</evidence>
<evidence type="ECO:0000256" key="1">
    <source>
        <dbReference type="SAM" id="Phobius"/>
    </source>
</evidence>
<reference evidence="2 3" key="1">
    <citation type="journal article" date="2014" name="Genome Announc.">
        <title>Draft Genome Sequences of Three Strains of Bacteroides pyogenes Isolated from a Cat and Swine.</title>
        <authorList>
            <person name="Sakamoto M."/>
            <person name="Oshima K."/>
            <person name="Suda W."/>
            <person name="Kitamura K."/>
            <person name="Iida T."/>
            <person name="Hattori M."/>
            <person name="Ohkuma M."/>
        </authorList>
    </citation>
    <scope>NUCLEOTIDE SEQUENCE [LARGE SCALE GENOMIC DNA]</scope>
    <source>
        <strain evidence="2 3">JCM 6292</strain>
    </source>
</reference>
<dbReference type="Pfam" id="PF11188">
    <property type="entry name" value="DUF2975"/>
    <property type="match status" value="1"/>
</dbReference>
<dbReference type="AlphaFoldDB" id="W4P7I2"/>
<comment type="caution">
    <text evidence="2">The sequence shown here is derived from an EMBL/GenBank/DDBJ whole genome shotgun (WGS) entry which is preliminary data.</text>
</comment>
<dbReference type="EMBL" id="BAIQ01000015">
    <property type="protein sequence ID" value="GAE15373.1"/>
    <property type="molecule type" value="Genomic_DNA"/>
</dbReference>
<dbReference type="Proteomes" id="UP000018861">
    <property type="component" value="Unassembled WGS sequence"/>
</dbReference>
<accession>W4P7I2</accession>
<protein>
    <recommendedName>
        <fullName evidence="4">DUF2975 domain-containing protein</fullName>
    </recommendedName>
</protein>